<dbReference type="Pfam" id="PF24716">
    <property type="entry name" value="WapI"/>
    <property type="match status" value="1"/>
</dbReference>
<evidence type="ECO:0000313" key="1">
    <source>
        <dbReference type="EMBL" id="GFZ32961.1"/>
    </source>
</evidence>
<protein>
    <submittedName>
        <fullName evidence="1">Uncharacterized protein</fullName>
    </submittedName>
</protein>
<reference evidence="1 2" key="1">
    <citation type="journal article" date="2021" name="Int. J. Syst. Evol. Microbiol.">
        <title>Clostridium zeae sp. nov., isolated from corn silage.</title>
        <authorList>
            <person name="Kobayashi H."/>
            <person name="Tanizawa Y."/>
            <person name="Yagura M."/>
            <person name="Sakamoto M."/>
            <person name="Ohkuma M."/>
            <person name="Tohno M."/>
        </authorList>
    </citation>
    <scope>NUCLEOTIDE SEQUENCE [LARGE SCALE GENOMIC DNA]</scope>
    <source>
        <strain evidence="1 2">CSC2</strain>
    </source>
</reference>
<accession>A0ABQ1EE72</accession>
<comment type="caution">
    <text evidence="1">The sequence shown here is derived from an EMBL/GenBank/DDBJ whole genome shotgun (WGS) entry which is preliminary data.</text>
</comment>
<proteinExistence type="predicted"/>
<dbReference type="Proteomes" id="UP000663802">
    <property type="component" value="Unassembled WGS sequence"/>
</dbReference>
<dbReference type="RefSeq" id="WP_206871211.1">
    <property type="nucleotide sequence ID" value="NZ_BMBA01000004.1"/>
</dbReference>
<organism evidence="1 2">
    <name type="scientific">Clostridium zeae</name>
    <dbReference type="NCBI Taxonomy" id="2759022"/>
    <lineage>
        <taxon>Bacteria</taxon>
        <taxon>Bacillati</taxon>
        <taxon>Bacillota</taxon>
        <taxon>Clostridia</taxon>
        <taxon>Eubacteriales</taxon>
        <taxon>Clostridiaceae</taxon>
        <taxon>Clostridium</taxon>
    </lineage>
</organism>
<dbReference type="EMBL" id="BMBA01000004">
    <property type="protein sequence ID" value="GFZ32961.1"/>
    <property type="molecule type" value="Genomic_DNA"/>
</dbReference>
<name>A0ABQ1EE72_9CLOT</name>
<dbReference type="InterPro" id="IPR056510">
    <property type="entry name" value="WapI"/>
</dbReference>
<evidence type="ECO:0000313" key="2">
    <source>
        <dbReference type="Proteomes" id="UP000663802"/>
    </source>
</evidence>
<gene>
    <name evidence="1" type="ORF">CSC2_34870</name>
</gene>
<sequence>MVKKEEIYQNCPFAELKASDGSARIRICTYRYQFPEATNKWDADWYMNYILLNINGISAEIDKPIIEGRVLTHLLEELIKFKRNEISDIFSSFTEPEINFFLSNDLLIDKNILVSGELIEYKVNANKAKVKFEFKTNLALLEKFITGIQRILEMFPSRYY</sequence>
<keyword evidence="2" id="KW-1185">Reference proteome</keyword>